<gene>
    <name evidence="3" type="ORF">GXX48_24400</name>
</gene>
<dbReference type="InterPro" id="IPR011008">
    <property type="entry name" value="Dimeric_a/b-barrel"/>
</dbReference>
<evidence type="ECO:0000313" key="4">
    <source>
        <dbReference type="Proteomes" id="UP000551563"/>
    </source>
</evidence>
<proteinExistence type="predicted"/>
<evidence type="ECO:0000259" key="2">
    <source>
        <dbReference type="PROSITE" id="PS51502"/>
    </source>
</evidence>
<organism evidence="3 4">
    <name type="scientific">Brucella intermedia</name>
    <dbReference type="NCBI Taxonomy" id="94625"/>
    <lineage>
        <taxon>Bacteria</taxon>
        <taxon>Pseudomonadati</taxon>
        <taxon>Pseudomonadota</taxon>
        <taxon>Alphaproteobacteria</taxon>
        <taxon>Hyphomicrobiales</taxon>
        <taxon>Brucellaceae</taxon>
        <taxon>Brucella/Ochrobactrum group</taxon>
        <taxon>Brucella</taxon>
    </lineage>
</organism>
<dbReference type="InterPro" id="IPR013097">
    <property type="entry name" value="Dabb"/>
</dbReference>
<reference evidence="3 4" key="1">
    <citation type="journal article" date="2020" name="Biotechnol. Biofuels">
        <title>New insights from the biogas microbiome by comprehensive genome-resolved metagenomics of nearly 1600 species originating from multiple anaerobic digesters.</title>
        <authorList>
            <person name="Campanaro S."/>
            <person name="Treu L."/>
            <person name="Rodriguez-R L.M."/>
            <person name="Kovalovszki A."/>
            <person name="Ziels R.M."/>
            <person name="Maus I."/>
            <person name="Zhu X."/>
            <person name="Kougias P.G."/>
            <person name="Basile A."/>
            <person name="Luo G."/>
            <person name="Schluter A."/>
            <person name="Konstantinidis K.T."/>
            <person name="Angelidaki I."/>
        </authorList>
    </citation>
    <scope>NUCLEOTIDE SEQUENCE [LARGE SCALE GENOMIC DNA]</scope>
    <source>
        <strain evidence="3">AS04akNAM_66</strain>
    </source>
</reference>
<dbReference type="Gene3D" id="3.30.70.100">
    <property type="match status" value="1"/>
</dbReference>
<sequence length="167" mass="18409">MRRLSVAALLSVLLLSVSSAAHAGSVRNSLDVEQERIGTKGFTAGRYKPGTIQHIVLFRFKDGVTAAQIGEVKQRFLALKDQARRNGKPYIVRIDAGAQSSGEGVSRGFQQGFIVTFRSEGDRNYYVGSPVVTNARFYDPAHQRFKDFVGPLLAEKDGVLVFDFRAE</sequence>
<dbReference type="AlphaFoldDB" id="A0A7V6PGU5"/>
<comment type="caution">
    <text evidence="3">The sequence shown here is derived from an EMBL/GenBank/DDBJ whole genome shotgun (WGS) entry which is preliminary data.</text>
</comment>
<dbReference type="PROSITE" id="PS51502">
    <property type="entry name" value="S_R_A_B_BARREL"/>
    <property type="match status" value="1"/>
</dbReference>
<dbReference type="Proteomes" id="UP000551563">
    <property type="component" value="Unassembled WGS sequence"/>
</dbReference>
<dbReference type="EMBL" id="DUMN01000700">
    <property type="protein sequence ID" value="HHV70737.1"/>
    <property type="molecule type" value="Genomic_DNA"/>
</dbReference>
<protein>
    <submittedName>
        <fullName evidence="3">Dabb family protein</fullName>
    </submittedName>
</protein>
<dbReference type="Pfam" id="PF07876">
    <property type="entry name" value="Dabb"/>
    <property type="match status" value="1"/>
</dbReference>
<evidence type="ECO:0000256" key="1">
    <source>
        <dbReference type="SAM" id="SignalP"/>
    </source>
</evidence>
<feature type="signal peptide" evidence="1">
    <location>
        <begin position="1"/>
        <end position="23"/>
    </location>
</feature>
<dbReference type="SMART" id="SM00886">
    <property type="entry name" value="Dabb"/>
    <property type="match status" value="1"/>
</dbReference>
<dbReference type="RefSeq" id="WP_100647518.1">
    <property type="nucleotide sequence ID" value="NZ_CP122438.1"/>
</dbReference>
<feature type="chain" id="PRO_5030533806" evidence="1">
    <location>
        <begin position="24"/>
        <end position="167"/>
    </location>
</feature>
<keyword evidence="1" id="KW-0732">Signal</keyword>
<feature type="domain" description="Stress-response A/B barrel" evidence="2">
    <location>
        <begin position="52"/>
        <end position="164"/>
    </location>
</feature>
<evidence type="ECO:0000313" key="3">
    <source>
        <dbReference type="EMBL" id="HHV70737.1"/>
    </source>
</evidence>
<accession>A0A7V6PGU5</accession>
<name>A0A7V6PGU5_9HYPH</name>
<dbReference type="SUPFAM" id="SSF54909">
    <property type="entry name" value="Dimeric alpha+beta barrel"/>
    <property type="match status" value="1"/>
</dbReference>